<dbReference type="AlphaFoldDB" id="A0A9N8VAJ1"/>
<protein>
    <submittedName>
        <fullName evidence="1">14803_t:CDS:1</fullName>
    </submittedName>
</protein>
<proteinExistence type="predicted"/>
<evidence type="ECO:0000313" key="1">
    <source>
        <dbReference type="EMBL" id="CAG8444328.1"/>
    </source>
</evidence>
<dbReference type="EMBL" id="CAJVPY010000017">
    <property type="protein sequence ID" value="CAG8444328.1"/>
    <property type="molecule type" value="Genomic_DNA"/>
</dbReference>
<accession>A0A9N8VAJ1</accession>
<sequence>MEEDFHIERRSVNGKFKTNTVLQYNENYEGVVEWGARALVPEISRRESRVENLPRPIELFKLHLGNVPKDQKSKLPFGLTPKELSSQDGSSDPAQALYAEGEQLTEWLLVKYNAIAVLDNSNKHDKYIQYLKTILSKSQSIQTKQIQQLSEDEVQGLRNAKNSMENYITENIQKNIKLLEDELVNLNEYSQNGIKTKDDLIYQQEKAAIKT</sequence>
<reference evidence="1" key="1">
    <citation type="submission" date="2021-06" db="EMBL/GenBank/DDBJ databases">
        <authorList>
            <person name="Kallberg Y."/>
            <person name="Tangrot J."/>
            <person name="Rosling A."/>
        </authorList>
    </citation>
    <scope>NUCLEOTIDE SEQUENCE</scope>
    <source>
        <strain evidence="1">MA453B</strain>
    </source>
</reference>
<gene>
    <name evidence="1" type="ORF">DERYTH_LOCUS89</name>
</gene>
<comment type="caution">
    <text evidence="1">The sequence shown here is derived from an EMBL/GenBank/DDBJ whole genome shotgun (WGS) entry which is preliminary data.</text>
</comment>
<organism evidence="1 2">
    <name type="scientific">Dentiscutata erythropus</name>
    <dbReference type="NCBI Taxonomy" id="1348616"/>
    <lineage>
        <taxon>Eukaryota</taxon>
        <taxon>Fungi</taxon>
        <taxon>Fungi incertae sedis</taxon>
        <taxon>Mucoromycota</taxon>
        <taxon>Glomeromycotina</taxon>
        <taxon>Glomeromycetes</taxon>
        <taxon>Diversisporales</taxon>
        <taxon>Gigasporaceae</taxon>
        <taxon>Dentiscutata</taxon>
    </lineage>
</organism>
<evidence type="ECO:0000313" key="2">
    <source>
        <dbReference type="Proteomes" id="UP000789405"/>
    </source>
</evidence>
<keyword evidence="2" id="KW-1185">Reference proteome</keyword>
<name>A0A9N8VAJ1_9GLOM</name>
<dbReference type="Proteomes" id="UP000789405">
    <property type="component" value="Unassembled WGS sequence"/>
</dbReference>
<dbReference type="OrthoDB" id="10572540at2759"/>